<accession>A0A5J6N7I8</accession>
<dbReference type="PROSITE" id="PS51257">
    <property type="entry name" value="PROKAR_LIPOPROTEIN"/>
    <property type="match status" value="1"/>
</dbReference>
<feature type="chain" id="PRO_5023881955" description="Lipoprotein" evidence="1">
    <location>
        <begin position="26"/>
        <end position="108"/>
    </location>
</feature>
<dbReference type="KEGG" id="hadh:FRZ61_47220"/>
<evidence type="ECO:0000256" key="1">
    <source>
        <dbReference type="SAM" id="SignalP"/>
    </source>
</evidence>
<organism evidence="2 3">
    <name type="scientific">Hypericibacter adhaerens</name>
    <dbReference type="NCBI Taxonomy" id="2602016"/>
    <lineage>
        <taxon>Bacteria</taxon>
        <taxon>Pseudomonadati</taxon>
        <taxon>Pseudomonadota</taxon>
        <taxon>Alphaproteobacteria</taxon>
        <taxon>Rhodospirillales</taxon>
        <taxon>Dongiaceae</taxon>
        <taxon>Hypericibacter</taxon>
    </lineage>
</organism>
<evidence type="ECO:0008006" key="4">
    <source>
        <dbReference type="Google" id="ProtNLM"/>
    </source>
</evidence>
<keyword evidence="1" id="KW-0732">Signal</keyword>
<dbReference type="AlphaFoldDB" id="A0A5J6N7I8"/>
<dbReference type="Proteomes" id="UP000325797">
    <property type="component" value="Chromosome"/>
</dbReference>
<sequence length="108" mass="12226">MRPRRQILLVGLALLALAGCSGTTAGRVAYQRDSQGYAIEMDRGLTRPVAAGDVIMFKRVAPVEWNQVRDGAVIERVLADFNAHPNEWRELPAYRREMLWRPRPEAPL</sequence>
<evidence type="ECO:0000313" key="2">
    <source>
        <dbReference type="EMBL" id="QEX24780.1"/>
    </source>
</evidence>
<name>A0A5J6N7I8_9PROT</name>
<dbReference type="RefSeq" id="WP_151120037.1">
    <property type="nucleotide sequence ID" value="NZ_CP042582.1"/>
</dbReference>
<protein>
    <recommendedName>
        <fullName evidence="4">Lipoprotein</fullName>
    </recommendedName>
</protein>
<dbReference type="EMBL" id="CP042582">
    <property type="protein sequence ID" value="QEX24780.1"/>
    <property type="molecule type" value="Genomic_DNA"/>
</dbReference>
<feature type="signal peptide" evidence="1">
    <location>
        <begin position="1"/>
        <end position="25"/>
    </location>
</feature>
<reference evidence="2 3" key="1">
    <citation type="submission" date="2019-08" db="EMBL/GenBank/DDBJ databases">
        <title>Hyperibacter terrae gen. nov., sp. nov. and Hyperibacter viscosus sp. nov., two new members in the family Rhodospirillaceae isolated from the rhizosphere of Hypericum perforatum.</title>
        <authorList>
            <person name="Noviana Z."/>
        </authorList>
    </citation>
    <scope>NUCLEOTIDE SEQUENCE [LARGE SCALE GENOMIC DNA]</scope>
    <source>
        <strain evidence="2 3">R5959</strain>
    </source>
</reference>
<gene>
    <name evidence="2" type="ORF">FRZ61_47220</name>
</gene>
<keyword evidence="3" id="KW-1185">Reference proteome</keyword>
<proteinExistence type="predicted"/>
<evidence type="ECO:0000313" key="3">
    <source>
        <dbReference type="Proteomes" id="UP000325797"/>
    </source>
</evidence>